<dbReference type="PANTHER" id="PTHR10773">
    <property type="entry name" value="DNA-DIRECTED RNA POLYMERASES I, II, AND III SUBUNIT RPABC2"/>
    <property type="match status" value="1"/>
</dbReference>
<sequence length="530" mass="60140">MFFVAAFSCSQFTRGNQFVRESACASDLPGTACRAVFTAHALWETSVYHLGSLLVDGRPIINAVKYMVVSGVVWTNSRMVSSNTETNRTGVLAEVDISDSLLICLKCHCAANKPEDVQRKGVAVCLDGVCSLLCTGEGVLTSSTWAVAPMCSREARLQTGEWLYRQVQQRLSDRAVTEASDSNISECFSTHLTTKSELYTPKPDMRGRKSPPNKTPQERKEEVAKCIKSLPAVPSHYCHQSTNRLYLPVEFKNISNVYRFYREHAKENNFILLKNKCWRTDYNIDIHCPKKDKYKVLNAPQGEQNMILYYSWMYAVYNFTFHESSTREDVIYAVRFFLNNSRNIVSVSISYLIPGHMCMPVDSIHACSDSLTKKKSIWTPSECPTIVRNSRTRLGPYNVIVLTAHSETGESFKKPFYQIPKLAARINSARIYWHLRQIRSESPISTSARTPVLLVSLLELTIVLLVHTTPDTTLYFTAFIIGRSAVESAYPEQFYLFRSLERTNANINGTYMRLFCVLTHPAVYKQVCRT</sequence>
<dbReference type="Proteomes" id="UP001159363">
    <property type="component" value="Chromosome 10"/>
</dbReference>
<proteinExistence type="predicted"/>
<reference evidence="2 3" key="1">
    <citation type="submission" date="2023-02" db="EMBL/GenBank/DDBJ databases">
        <title>LHISI_Scaffold_Assembly.</title>
        <authorList>
            <person name="Stuart O.P."/>
            <person name="Cleave R."/>
            <person name="Magrath M.J.L."/>
            <person name="Mikheyev A.S."/>
        </authorList>
    </citation>
    <scope>NUCLEOTIDE SEQUENCE [LARGE SCALE GENOMIC DNA]</scope>
    <source>
        <strain evidence="2">Daus_M_001</strain>
        <tissue evidence="2">Leg muscle</tissue>
    </source>
</reference>
<evidence type="ECO:0000313" key="2">
    <source>
        <dbReference type="EMBL" id="KAJ8872900.1"/>
    </source>
</evidence>
<evidence type="ECO:0000256" key="1">
    <source>
        <dbReference type="SAM" id="MobiDB-lite"/>
    </source>
</evidence>
<keyword evidence="3" id="KW-1185">Reference proteome</keyword>
<protein>
    <submittedName>
        <fullName evidence="2">Uncharacterized protein</fullName>
    </submittedName>
</protein>
<comment type="caution">
    <text evidence="2">The sequence shown here is derived from an EMBL/GenBank/DDBJ whole genome shotgun (WGS) entry which is preliminary data.</text>
</comment>
<name>A0ABQ9GLL2_9NEOP</name>
<feature type="region of interest" description="Disordered" evidence="1">
    <location>
        <begin position="198"/>
        <end position="219"/>
    </location>
</feature>
<dbReference type="PANTHER" id="PTHR10773:SF19">
    <property type="match status" value="1"/>
</dbReference>
<dbReference type="EMBL" id="JARBHB010000011">
    <property type="protein sequence ID" value="KAJ8872900.1"/>
    <property type="molecule type" value="Genomic_DNA"/>
</dbReference>
<organism evidence="2 3">
    <name type="scientific">Dryococelus australis</name>
    <dbReference type="NCBI Taxonomy" id="614101"/>
    <lineage>
        <taxon>Eukaryota</taxon>
        <taxon>Metazoa</taxon>
        <taxon>Ecdysozoa</taxon>
        <taxon>Arthropoda</taxon>
        <taxon>Hexapoda</taxon>
        <taxon>Insecta</taxon>
        <taxon>Pterygota</taxon>
        <taxon>Neoptera</taxon>
        <taxon>Polyneoptera</taxon>
        <taxon>Phasmatodea</taxon>
        <taxon>Verophasmatodea</taxon>
        <taxon>Anareolatae</taxon>
        <taxon>Phasmatidae</taxon>
        <taxon>Eurycanthinae</taxon>
        <taxon>Dryococelus</taxon>
    </lineage>
</organism>
<accession>A0ABQ9GLL2</accession>
<gene>
    <name evidence="2" type="ORF">PR048_026516</name>
</gene>
<evidence type="ECO:0000313" key="3">
    <source>
        <dbReference type="Proteomes" id="UP001159363"/>
    </source>
</evidence>